<reference evidence="3 4" key="1">
    <citation type="submission" date="2017-05" db="EMBL/GenBank/DDBJ databases">
        <authorList>
            <person name="Varghese N."/>
            <person name="Submissions S."/>
        </authorList>
    </citation>
    <scope>NUCLEOTIDE SEQUENCE [LARGE SCALE GENOMIC DNA]</scope>
    <source>
        <strain evidence="3 4">DSM 25457</strain>
    </source>
</reference>
<dbReference type="EMBL" id="FXUG01000015">
    <property type="protein sequence ID" value="SMP72571.1"/>
    <property type="molecule type" value="Genomic_DNA"/>
</dbReference>
<feature type="region of interest" description="Disordered" evidence="1">
    <location>
        <begin position="86"/>
        <end position="139"/>
    </location>
</feature>
<dbReference type="Pfam" id="PF09851">
    <property type="entry name" value="SHOCT"/>
    <property type="match status" value="1"/>
</dbReference>
<proteinExistence type="predicted"/>
<comment type="caution">
    <text evidence="3">The sequence shown here is derived from an EMBL/GenBank/DDBJ whole genome shotgun (WGS) entry which is preliminary data.</text>
</comment>
<feature type="domain" description="SHOCT" evidence="2">
    <location>
        <begin position="268"/>
        <end position="294"/>
    </location>
</feature>
<dbReference type="RefSeq" id="WP_283434653.1">
    <property type="nucleotide sequence ID" value="NZ_FXUG01000015.1"/>
</dbReference>
<feature type="compositionally biased region" description="Pro residues" evidence="1">
    <location>
        <begin position="207"/>
        <end position="224"/>
    </location>
</feature>
<keyword evidence="4" id="KW-1185">Reference proteome</keyword>
<feature type="compositionally biased region" description="Low complexity" evidence="1">
    <location>
        <begin position="225"/>
        <end position="254"/>
    </location>
</feature>
<evidence type="ECO:0000313" key="4">
    <source>
        <dbReference type="Proteomes" id="UP001158067"/>
    </source>
</evidence>
<protein>
    <submittedName>
        <fullName evidence="3">Short C-terminal domain-containing protein</fullName>
    </submittedName>
</protein>
<evidence type="ECO:0000256" key="1">
    <source>
        <dbReference type="SAM" id="MobiDB-lite"/>
    </source>
</evidence>
<sequence>MGQQIAQTLSDRHGFSVDAVAHMLQAVYNGNGSMAQFSHPEFGGSGQWMSGGMMMLGDMFNQNLKYRVSALCEDCARSIAENQNGTQSGVFQSQSQSGGSNYQDQTSGSHGGQNDLFAPDPRSNWWPQELGSPTASGSQNQTRYAYFANERRLAVATGDDVWVYDTLQHNIGGFSQQQSGDGSITFTSQFGTVSLATLPVVSRNGVPVPPPQTVPEPAPIPEPVQQPFYNEPAPNIAPAQQPAPSQNQPESAPANPSQNPASSDVFETIDRLGNLLDKGYITQEEFNQKKSNLLDRI</sequence>
<gene>
    <name evidence="3" type="ORF">SAMN06265222_115106</name>
</gene>
<feature type="region of interest" description="Disordered" evidence="1">
    <location>
        <begin position="207"/>
        <end position="266"/>
    </location>
</feature>
<evidence type="ECO:0000313" key="3">
    <source>
        <dbReference type="EMBL" id="SMP72571.1"/>
    </source>
</evidence>
<dbReference type="Proteomes" id="UP001158067">
    <property type="component" value="Unassembled WGS sequence"/>
</dbReference>
<accession>A0ABY1QLH3</accession>
<evidence type="ECO:0000259" key="2">
    <source>
        <dbReference type="Pfam" id="PF09851"/>
    </source>
</evidence>
<name>A0ABY1QLH3_9BACT</name>
<organism evidence="3 4">
    <name type="scientific">Neorhodopirellula lusitana</name>
    <dbReference type="NCBI Taxonomy" id="445327"/>
    <lineage>
        <taxon>Bacteria</taxon>
        <taxon>Pseudomonadati</taxon>
        <taxon>Planctomycetota</taxon>
        <taxon>Planctomycetia</taxon>
        <taxon>Pirellulales</taxon>
        <taxon>Pirellulaceae</taxon>
        <taxon>Neorhodopirellula</taxon>
    </lineage>
</organism>
<feature type="compositionally biased region" description="Low complexity" evidence="1">
    <location>
        <begin position="86"/>
        <end position="105"/>
    </location>
</feature>
<dbReference type="InterPro" id="IPR018649">
    <property type="entry name" value="SHOCT"/>
</dbReference>